<dbReference type="Proteomes" id="UP000198287">
    <property type="component" value="Unassembled WGS sequence"/>
</dbReference>
<proteinExistence type="predicted"/>
<accession>A0A226F3N1</accession>
<sequence length="405" mass="46216">MWLTSFRPFLLQHLRLCGFLRCTDAQWDATCGQIVPRKTTRFGTLYHKFQLVSGFIYAVGIILKISRGKDSVAEKCQGVVFLTILVVTILARWYWPREGQLNEPCRMLNACFRFEKFLITGYGTPVRQPSILDKVMIAFLRLLAPTAFLVPFAVIAIQLHNPCALPFIGSWSPYCVNSVWSPPPRLVHCLMLATDWWIWAHFEYDGALYVFYAFMVSIVCMLDYLEHFEKFVREIRTSSSPVPDLRTLEIRVTKSLHTYRCVRLINKTLNHATQGQLVPAMIGVAPQLQVFAQFVCIKLYSKIPLPGFLFFPLLVVDSTICNLIVESMAAKVNTNSVKLLSDLNRELKGLPVKSSCRKELRACTAAKIQFGQNFVDKGTPLVIENFCFNQTVSLLLLNSRNQRNK</sequence>
<keyword evidence="2" id="KW-0732">Signal</keyword>
<organism evidence="3 4">
    <name type="scientific">Folsomia candida</name>
    <name type="common">Springtail</name>
    <dbReference type="NCBI Taxonomy" id="158441"/>
    <lineage>
        <taxon>Eukaryota</taxon>
        <taxon>Metazoa</taxon>
        <taxon>Ecdysozoa</taxon>
        <taxon>Arthropoda</taxon>
        <taxon>Hexapoda</taxon>
        <taxon>Collembola</taxon>
        <taxon>Entomobryomorpha</taxon>
        <taxon>Isotomoidea</taxon>
        <taxon>Isotomidae</taxon>
        <taxon>Proisotominae</taxon>
        <taxon>Folsomia</taxon>
    </lineage>
</organism>
<dbReference type="AlphaFoldDB" id="A0A226F3N1"/>
<keyword evidence="4" id="KW-1185">Reference proteome</keyword>
<comment type="caution">
    <text evidence="3">The sequence shown here is derived from an EMBL/GenBank/DDBJ whole genome shotgun (WGS) entry which is preliminary data.</text>
</comment>
<feature type="transmembrane region" description="Helical" evidence="1">
    <location>
        <begin position="78"/>
        <end position="95"/>
    </location>
</feature>
<name>A0A226F3N1_FOLCA</name>
<keyword evidence="1" id="KW-0812">Transmembrane</keyword>
<feature type="chain" id="PRO_5012059015" description="Gustatory receptor" evidence="2">
    <location>
        <begin position="26"/>
        <end position="405"/>
    </location>
</feature>
<keyword evidence="1" id="KW-1133">Transmembrane helix</keyword>
<gene>
    <name evidence="3" type="ORF">Fcan01_00133</name>
</gene>
<keyword evidence="1" id="KW-0472">Membrane</keyword>
<feature type="transmembrane region" description="Helical" evidence="1">
    <location>
        <begin position="138"/>
        <end position="159"/>
    </location>
</feature>
<evidence type="ECO:0000256" key="2">
    <source>
        <dbReference type="SAM" id="SignalP"/>
    </source>
</evidence>
<evidence type="ECO:0000313" key="4">
    <source>
        <dbReference type="Proteomes" id="UP000198287"/>
    </source>
</evidence>
<feature type="transmembrane region" description="Helical" evidence="1">
    <location>
        <begin position="206"/>
        <end position="225"/>
    </location>
</feature>
<dbReference type="OrthoDB" id="8297494at2759"/>
<reference evidence="3 4" key="1">
    <citation type="submission" date="2015-12" db="EMBL/GenBank/DDBJ databases">
        <title>The genome of Folsomia candida.</title>
        <authorList>
            <person name="Faddeeva A."/>
            <person name="Derks M.F."/>
            <person name="Anvar Y."/>
            <person name="Smit S."/>
            <person name="Van Straalen N."/>
            <person name="Roelofs D."/>
        </authorList>
    </citation>
    <scope>NUCLEOTIDE SEQUENCE [LARGE SCALE GENOMIC DNA]</scope>
    <source>
        <strain evidence="3 4">VU population</strain>
        <tissue evidence="3">Whole body</tissue>
    </source>
</reference>
<protein>
    <recommendedName>
        <fullName evidence="5">Gustatory receptor</fullName>
    </recommendedName>
</protein>
<feature type="signal peptide" evidence="2">
    <location>
        <begin position="1"/>
        <end position="25"/>
    </location>
</feature>
<evidence type="ECO:0000313" key="3">
    <source>
        <dbReference type="EMBL" id="OXA63516.1"/>
    </source>
</evidence>
<evidence type="ECO:0008006" key="5">
    <source>
        <dbReference type="Google" id="ProtNLM"/>
    </source>
</evidence>
<feature type="transmembrane region" description="Helical" evidence="1">
    <location>
        <begin position="49"/>
        <end position="66"/>
    </location>
</feature>
<evidence type="ECO:0000256" key="1">
    <source>
        <dbReference type="SAM" id="Phobius"/>
    </source>
</evidence>
<dbReference type="EMBL" id="LNIX01000001">
    <property type="protein sequence ID" value="OXA63516.1"/>
    <property type="molecule type" value="Genomic_DNA"/>
</dbReference>